<dbReference type="Gene3D" id="3.30.70.360">
    <property type="match status" value="1"/>
</dbReference>
<feature type="binding site" evidence="3">
    <location>
        <position position="376"/>
    </location>
    <ligand>
        <name>Zn(2+)</name>
        <dbReference type="ChEBI" id="CHEBI:29105"/>
        <label>2</label>
    </ligand>
</feature>
<dbReference type="NCBIfam" id="NF006769">
    <property type="entry name" value="PRK09290.1-3"/>
    <property type="match status" value="1"/>
</dbReference>
<dbReference type="PIRSF" id="PIRSF001235">
    <property type="entry name" value="Amidase_carbamoylase"/>
    <property type="match status" value="1"/>
</dbReference>
<keyword evidence="5" id="KW-1185">Reference proteome</keyword>
<dbReference type="PANTHER" id="PTHR32494">
    <property type="entry name" value="ALLANTOATE DEIMINASE-RELATED"/>
    <property type="match status" value="1"/>
</dbReference>
<keyword evidence="2 4" id="KW-0378">Hydrolase</keyword>
<dbReference type="RefSeq" id="WP_128270260.1">
    <property type="nucleotide sequence ID" value="NZ_SAUW01000015.1"/>
</dbReference>
<evidence type="ECO:0000256" key="3">
    <source>
        <dbReference type="PIRSR" id="PIRSR001235-1"/>
    </source>
</evidence>
<comment type="caution">
    <text evidence="4">The sequence shown here is derived from an EMBL/GenBank/DDBJ whole genome shotgun (WGS) entry which is preliminary data.</text>
</comment>
<dbReference type="NCBIfam" id="TIGR01879">
    <property type="entry name" value="hydantase"/>
    <property type="match status" value="1"/>
</dbReference>
<reference evidence="4 5" key="2">
    <citation type="submission" date="2019-01" db="EMBL/GenBank/DDBJ databases">
        <authorList>
            <person name="Li Y."/>
        </authorList>
    </citation>
    <scope>NUCLEOTIDE SEQUENCE [LARGE SCALE GENOMIC DNA]</scope>
    <source>
        <strain evidence="4 5">2D-5</strain>
    </source>
</reference>
<feature type="binding site" evidence="3">
    <location>
        <position position="94"/>
    </location>
    <ligand>
        <name>Zn(2+)</name>
        <dbReference type="ChEBI" id="CHEBI:29105"/>
        <label>2</label>
    </ligand>
</feature>
<dbReference type="Gene3D" id="3.40.630.10">
    <property type="entry name" value="Zn peptidases"/>
    <property type="match status" value="1"/>
</dbReference>
<gene>
    <name evidence="4" type="ORF">D2T33_14655</name>
</gene>
<evidence type="ECO:0000313" key="5">
    <source>
        <dbReference type="Proteomes" id="UP000285710"/>
    </source>
</evidence>
<feature type="binding site" evidence="3">
    <location>
        <position position="94"/>
    </location>
    <ligand>
        <name>Zn(2+)</name>
        <dbReference type="ChEBI" id="CHEBI:29105"/>
        <label>1</label>
    </ligand>
</feature>
<dbReference type="AlphaFoldDB" id="A0A443IQW0"/>
<dbReference type="GO" id="GO:0046872">
    <property type="term" value="F:metal ion binding"/>
    <property type="evidence" value="ECO:0007669"/>
    <property type="project" value="UniProtKB-KW"/>
</dbReference>
<dbReference type="SUPFAM" id="SSF53187">
    <property type="entry name" value="Zn-dependent exopeptidases"/>
    <property type="match status" value="1"/>
</dbReference>
<dbReference type="NCBIfam" id="NF006771">
    <property type="entry name" value="PRK09290.1-5"/>
    <property type="match status" value="1"/>
</dbReference>
<dbReference type="CDD" id="cd03884">
    <property type="entry name" value="M20_bAS"/>
    <property type="match status" value="1"/>
</dbReference>
<dbReference type="Pfam" id="PF01546">
    <property type="entry name" value="Peptidase_M20"/>
    <property type="match status" value="1"/>
</dbReference>
<evidence type="ECO:0000313" key="4">
    <source>
        <dbReference type="EMBL" id="RWR09229.1"/>
    </source>
</evidence>
<protein>
    <submittedName>
        <fullName evidence="4">Zn-dependent hydrolase</fullName>
    </submittedName>
</protein>
<dbReference type="Proteomes" id="UP000285710">
    <property type="component" value="Unassembled WGS sequence"/>
</dbReference>
<accession>A0A443IQW0</accession>
<evidence type="ECO:0000256" key="1">
    <source>
        <dbReference type="ARBA" id="ARBA00006153"/>
    </source>
</evidence>
<reference evidence="4 5" key="1">
    <citation type="submission" date="2019-01" db="EMBL/GenBank/DDBJ databases">
        <title>Sinorhodobacter populi sp. nov. isolated from the symptomatic bark tissue of Populus euramericana canker.</title>
        <authorList>
            <person name="Xu G."/>
        </authorList>
    </citation>
    <scope>NUCLEOTIDE SEQUENCE [LARGE SCALE GENOMIC DNA]</scope>
    <source>
        <strain evidence="4 5">2D-5</strain>
    </source>
</reference>
<dbReference type="SUPFAM" id="SSF55031">
    <property type="entry name" value="Bacterial exopeptidase dimerisation domain"/>
    <property type="match status" value="1"/>
</dbReference>
<comment type="cofactor">
    <cofactor evidence="3">
        <name>Zn(2+)</name>
        <dbReference type="ChEBI" id="CHEBI:29105"/>
    </cofactor>
    <text evidence="3">Binds 2 Zn(2+) ions per subunit.</text>
</comment>
<dbReference type="InterPro" id="IPR036264">
    <property type="entry name" value="Bact_exopeptidase_dim_dom"/>
</dbReference>
<name>A0A443IQW0_9RHOB</name>
<dbReference type="GO" id="GO:0016813">
    <property type="term" value="F:hydrolase activity, acting on carbon-nitrogen (but not peptide) bonds, in linear amidines"/>
    <property type="evidence" value="ECO:0007669"/>
    <property type="project" value="InterPro"/>
</dbReference>
<feature type="binding site" evidence="3">
    <location>
        <position position="190"/>
    </location>
    <ligand>
        <name>Zn(2+)</name>
        <dbReference type="ChEBI" id="CHEBI:29105"/>
        <label>1</label>
    </ligand>
</feature>
<keyword evidence="3" id="KW-0479">Metal-binding</keyword>
<keyword evidence="3" id="KW-0862">Zinc</keyword>
<evidence type="ECO:0000256" key="2">
    <source>
        <dbReference type="ARBA" id="ARBA00022801"/>
    </source>
</evidence>
<sequence length="413" mass="43575">MENLRIDGERLWANLMETARFGGTDDGGVRRLTLTAEDREVRAWLEARALAAGCSVSRDRLGNMFLRRAGRRDDLAPIAMGSHLDTQPTGGKFDGILGVLAGLEVIETLNEAGIETEHPIMLVNWTNEEGSRFAPAMLCSGAWAGVFTEDYVRARTDAKGISFGTALDAVSAAGEAPVGAEDFAAMFELHIEQGPVLEREELTIGVVTGVQGMRWYDLDLTGRAAHAGSTPMDARADALLAASGLIRGASVIASRLGGYATVGELTIRDPSRNVVPGALSMTFDLRHGEDAGLEAMESDLKAQIAGLEPGISADLRQIWSSPPVHFDPGCLASVREAAKSLGHRDMVSGAGHDAAYVARRAPTAMIFVPCAGGLSHNPAESATPEDCAAGAQVLLDALLIHDRRITAPAEAAA</sequence>
<feature type="binding site" evidence="3">
    <location>
        <position position="129"/>
    </location>
    <ligand>
        <name>Zn(2+)</name>
        <dbReference type="ChEBI" id="CHEBI:29105"/>
        <label>2</label>
    </ligand>
</feature>
<proteinExistence type="inferred from homology"/>
<comment type="similarity">
    <text evidence="1">Belongs to the peptidase M20 family.</text>
</comment>
<dbReference type="InterPro" id="IPR002933">
    <property type="entry name" value="Peptidase_M20"/>
</dbReference>
<feature type="binding site" evidence="3">
    <location>
        <position position="83"/>
    </location>
    <ligand>
        <name>Zn(2+)</name>
        <dbReference type="ChEBI" id="CHEBI:29105"/>
        <label>1</label>
    </ligand>
</feature>
<organism evidence="4 5">
    <name type="scientific">Paenirhodobacter populi</name>
    <dbReference type="NCBI Taxonomy" id="2306993"/>
    <lineage>
        <taxon>Bacteria</taxon>
        <taxon>Pseudomonadati</taxon>
        <taxon>Pseudomonadota</taxon>
        <taxon>Alphaproteobacteria</taxon>
        <taxon>Rhodobacterales</taxon>
        <taxon>Rhodobacter group</taxon>
        <taxon>Paenirhodobacter</taxon>
    </lineage>
</organism>
<dbReference type="EMBL" id="SAUW01000015">
    <property type="protein sequence ID" value="RWR09229.1"/>
    <property type="molecule type" value="Genomic_DNA"/>
</dbReference>
<dbReference type="PANTHER" id="PTHR32494:SF5">
    <property type="entry name" value="ALLANTOATE AMIDOHYDROLASE"/>
    <property type="match status" value="1"/>
</dbReference>
<dbReference type="InterPro" id="IPR010158">
    <property type="entry name" value="Amidase_Cbmase"/>
</dbReference>